<dbReference type="InterPro" id="IPR029058">
    <property type="entry name" value="AB_hydrolase_fold"/>
</dbReference>
<sequence length="262" mass="29163">MASNNTNKPVFFIITGAWHPPMCYDPLKKDLEGLGYKCVVPHMPSMGHDKYGLTWEDDKGKILETASPYFDQGREVVLIAHSYGGIPACAATEGQGIDDRSRQGSKGGFRAIIFVAAFAIPVKGWDLLTTFGGAFPDWQNTCEPYTKNKLSTLNERCIPLLYNDTTEEEAKRVFSTLLPHSQDAFETGCDFIATDLTIPRFYVICENDLVFPISLQERLASSVPGMKTVRIAAGHNFFLGKSEVMAKLLIDTTMEEQEYGRQ</sequence>
<dbReference type="Gene3D" id="3.40.50.1820">
    <property type="entry name" value="alpha/beta hydrolase"/>
    <property type="match status" value="1"/>
</dbReference>
<dbReference type="InterPro" id="IPR052897">
    <property type="entry name" value="Sec-Metab_Biosynth_Hydrolase"/>
</dbReference>
<evidence type="ECO:0000259" key="1">
    <source>
        <dbReference type="Pfam" id="PF12697"/>
    </source>
</evidence>
<reference evidence="2 3" key="1">
    <citation type="journal article" date="2018" name="PLoS Pathog.">
        <title>Evolution of structural diversity of trichothecenes, a family of toxins produced by plant pathogenic and entomopathogenic fungi.</title>
        <authorList>
            <person name="Proctor R.H."/>
            <person name="McCormick S.P."/>
            <person name="Kim H.S."/>
            <person name="Cardoza R.E."/>
            <person name="Stanley A.M."/>
            <person name="Lindo L."/>
            <person name="Kelly A."/>
            <person name="Brown D.W."/>
            <person name="Lee T."/>
            <person name="Vaughan M.M."/>
            <person name="Alexander N.J."/>
            <person name="Busman M."/>
            <person name="Gutierrez S."/>
        </authorList>
    </citation>
    <scope>NUCLEOTIDE SEQUENCE [LARGE SCALE GENOMIC DNA]</scope>
    <source>
        <strain evidence="2 3">IBT 40837</strain>
    </source>
</reference>
<feature type="domain" description="AB hydrolase-1" evidence="1">
    <location>
        <begin position="14"/>
        <end position="239"/>
    </location>
</feature>
<dbReference type="OrthoDB" id="408373at2759"/>
<dbReference type="Proteomes" id="UP000266272">
    <property type="component" value="Unassembled WGS sequence"/>
</dbReference>
<organism evidence="2 3">
    <name type="scientific">Trichoderma arundinaceum</name>
    <dbReference type="NCBI Taxonomy" id="490622"/>
    <lineage>
        <taxon>Eukaryota</taxon>
        <taxon>Fungi</taxon>
        <taxon>Dikarya</taxon>
        <taxon>Ascomycota</taxon>
        <taxon>Pezizomycotina</taxon>
        <taxon>Sordariomycetes</taxon>
        <taxon>Hypocreomycetidae</taxon>
        <taxon>Hypocreales</taxon>
        <taxon>Hypocreaceae</taxon>
        <taxon>Trichoderma</taxon>
    </lineage>
</organism>
<dbReference type="SUPFAM" id="SSF53474">
    <property type="entry name" value="alpha/beta-Hydrolases"/>
    <property type="match status" value="1"/>
</dbReference>
<gene>
    <name evidence="2" type="ORF">TARUN_1008</name>
</gene>
<dbReference type="PANTHER" id="PTHR37017">
    <property type="entry name" value="AB HYDROLASE-1 DOMAIN-CONTAINING PROTEIN-RELATED"/>
    <property type="match status" value="1"/>
</dbReference>
<name>A0A395NZI6_TRIAR</name>
<dbReference type="AlphaFoldDB" id="A0A395NZI6"/>
<protein>
    <recommendedName>
        <fullName evidence="1">AB hydrolase-1 domain-containing protein</fullName>
    </recommendedName>
</protein>
<dbReference type="Pfam" id="PF12697">
    <property type="entry name" value="Abhydrolase_6"/>
    <property type="match status" value="1"/>
</dbReference>
<evidence type="ECO:0000313" key="3">
    <source>
        <dbReference type="Proteomes" id="UP000266272"/>
    </source>
</evidence>
<keyword evidence="3" id="KW-1185">Reference proteome</keyword>
<dbReference type="InterPro" id="IPR000073">
    <property type="entry name" value="AB_hydrolase_1"/>
</dbReference>
<proteinExistence type="predicted"/>
<comment type="caution">
    <text evidence="2">The sequence shown here is derived from an EMBL/GenBank/DDBJ whole genome shotgun (WGS) entry which is preliminary data.</text>
</comment>
<evidence type="ECO:0000313" key="2">
    <source>
        <dbReference type="EMBL" id="RFU81207.1"/>
    </source>
</evidence>
<accession>A0A395NZI6</accession>
<dbReference type="PANTHER" id="PTHR37017:SF13">
    <property type="entry name" value="AB HYDROLASE-1 DOMAIN-CONTAINING PROTEIN"/>
    <property type="match status" value="1"/>
</dbReference>
<dbReference type="STRING" id="490622.A0A395NZI6"/>
<dbReference type="EMBL" id="PXOA01000062">
    <property type="protein sequence ID" value="RFU81207.1"/>
    <property type="molecule type" value="Genomic_DNA"/>
</dbReference>